<protein>
    <submittedName>
        <fullName evidence="2">Uncharacterized protein</fullName>
    </submittedName>
</protein>
<dbReference type="AlphaFoldDB" id="A0A9N7Z3T2"/>
<comment type="caution">
    <text evidence="2">The sequence shown here is derived from an EMBL/GenBank/DDBJ whole genome shotgun (WGS) entry which is preliminary data.</text>
</comment>
<feature type="region of interest" description="Disordered" evidence="1">
    <location>
        <begin position="134"/>
        <end position="175"/>
    </location>
</feature>
<evidence type="ECO:0000313" key="3">
    <source>
        <dbReference type="Proteomes" id="UP001153269"/>
    </source>
</evidence>
<gene>
    <name evidence="2" type="ORF">PLEPLA_LOCUS36616</name>
</gene>
<proteinExistence type="predicted"/>
<accession>A0A9N7Z3T2</accession>
<name>A0A9N7Z3T2_PLEPL</name>
<keyword evidence="3" id="KW-1185">Reference proteome</keyword>
<evidence type="ECO:0000313" key="2">
    <source>
        <dbReference type="EMBL" id="CAB1448966.1"/>
    </source>
</evidence>
<reference evidence="2" key="1">
    <citation type="submission" date="2020-03" db="EMBL/GenBank/DDBJ databases">
        <authorList>
            <person name="Weist P."/>
        </authorList>
    </citation>
    <scope>NUCLEOTIDE SEQUENCE</scope>
</reference>
<dbReference type="Proteomes" id="UP001153269">
    <property type="component" value="Unassembled WGS sequence"/>
</dbReference>
<dbReference type="EMBL" id="CADEAL010003994">
    <property type="protein sequence ID" value="CAB1448966.1"/>
    <property type="molecule type" value="Genomic_DNA"/>
</dbReference>
<sequence length="175" mass="19320">MCADLTGRQCDLAVQMSSKALPLPCACVRKRQEWEAPQEPAGSIFPRRLGATRKVLRKYTCKRVQSEPRIGISAKFVFCIFLSSASQQFAHFAQRHTGTVLCQEHNDGLVHGQSGHGLRALEATGAAVAQEPFGLWTVPSPHPHPKDRTIPSPPPPHTYITNQPTPLPPDNKSYY</sequence>
<organism evidence="2 3">
    <name type="scientific">Pleuronectes platessa</name>
    <name type="common">European plaice</name>
    <dbReference type="NCBI Taxonomy" id="8262"/>
    <lineage>
        <taxon>Eukaryota</taxon>
        <taxon>Metazoa</taxon>
        <taxon>Chordata</taxon>
        <taxon>Craniata</taxon>
        <taxon>Vertebrata</taxon>
        <taxon>Euteleostomi</taxon>
        <taxon>Actinopterygii</taxon>
        <taxon>Neopterygii</taxon>
        <taxon>Teleostei</taxon>
        <taxon>Neoteleostei</taxon>
        <taxon>Acanthomorphata</taxon>
        <taxon>Carangaria</taxon>
        <taxon>Pleuronectiformes</taxon>
        <taxon>Pleuronectoidei</taxon>
        <taxon>Pleuronectidae</taxon>
        <taxon>Pleuronectes</taxon>
    </lineage>
</organism>
<evidence type="ECO:0000256" key="1">
    <source>
        <dbReference type="SAM" id="MobiDB-lite"/>
    </source>
</evidence>